<dbReference type="InterPro" id="IPR027268">
    <property type="entry name" value="Peptidase_M4/M1_CTD_sf"/>
</dbReference>
<dbReference type="AlphaFoldDB" id="A0A5N1J7C2"/>
<dbReference type="PROSITE" id="PS51257">
    <property type="entry name" value="PROKAR_LIPOPROTEIN"/>
    <property type="match status" value="1"/>
</dbReference>
<dbReference type="Gene3D" id="2.60.40.1730">
    <property type="entry name" value="tricorn interacting facor f3 domain"/>
    <property type="match status" value="1"/>
</dbReference>
<dbReference type="GO" id="GO:0008270">
    <property type="term" value="F:zinc ion binding"/>
    <property type="evidence" value="ECO:0007669"/>
    <property type="project" value="InterPro"/>
</dbReference>
<name>A0A5N1J7C2_9BACT</name>
<feature type="active site" description="Proton acceptor" evidence="1">
    <location>
        <position position="332"/>
    </location>
</feature>
<reference evidence="5 6" key="1">
    <citation type="submission" date="2019-09" db="EMBL/GenBank/DDBJ databases">
        <title>Genome sequence of Adhaeribacter sp. M2.</title>
        <authorList>
            <person name="Srinivasan S."/>
        </authorList>
    </citation>
    <scope>NUCLEOTIDE SEQUENCE [LARGE SCALE GENOMIC DNA]</scope>
    <source>
        <strain evidence="5 6">M2</strain>
    </source>
</reference>
<dbReference type="PANTHER" id="PTHR45726:SF3">
    <property type="entry name" value="LEUKOTRIENE A-4 HYDROLASE"/>
    <property type="match status" value="1"/>
</dbReference>
<evidence type="ECO:0000256" key="2">
    <source>
        <dbReference type="PIRSR" id="PIRSR634015-3"/>
    </source>
</evidence>
<keyword evidence="6" id="KW-1185">Reference proteome</keyword>
<dbReference type="Pfam" id="PF17900">
    <property type="entry name" value="Peptidase_M1_N"/>
    <property type="match status" value="1"/>
</dbReference>
<gene>
    <name evidence="5" type="ORF">F0P94_04060</name>
</gene>
<dbReference type="EMBL" id="VTWT01000002">
    <property type="protein sequence ID" value="KAA9340611.1"/>
    <property type="molecule type" value="Genomic_DNA"/>
</dbReference>
<dbReference type="InterPro" id="IPR042097">
    <property type="entry name" value="Aminopeptidase_N-like_N_sf"/>
</dbReference>
<dbReference type="InterPro" id="IPR034015">
    <property type="entry name" value="M1_LTA4H"/>
</dbReference>
<protein>
    <submittedName>
        <fullName evidence="5">M1 family metallopeptidase</fullName>
    </submittedName>
</protein>
<dbReference type="SUPFAM" id="SSF63737">
    <property type="entry name" value="Leukotriene A4 hydrolase N-terminal domain"/>
    <property type="match status" value="1"/>
</dbReference>
<dbReference type="Gene3D" id="1.10.390.10">
    <property type="entry name" value="Neutral Protease Domain 2"/>
    <property type="match status" value="1"/>
</dbReference>
<accession>A0A5N1J7C2</accession>
<proteinExistence type="predicted"/>
<evidence type="ECO:0000259" key="4">
    <source>
        <dbReference type="Pfam" id="PF17900"/>
    </source>
</evidence>
<feature type="domain" description="Aminopeptidase N-like N-terminal" evidence="4">
    <location>
        <begin position="44"/>
        <end position="217"/>
    </location>
</feature>
<feature type="active site" description="Proton donor" evidence="1">
    <location>
        <position position="406"/>
    </location>
</feature>
<dbReference type="SUPFAM" id="SSF55486">
    <property type="entry name" value="Metalloproteases ('zincins'), catalytic domain"/>
    <property type="match status" value="1"/>
</dbReference>
<sequence length="544" mass="62880">MLKRIIISLIFGISALSCNSQNFTRQDTLRGSITPERAWWDLNFYHLSIKVDPAQKFISGSNLIRYKVLQPAQVMQIDLQPPLKIEKVTQKGKELQVKTEGNAHFITLQEKQIPSSFNQVEIFYSGNPKISKNPPWSGGFTWQQDKHGNPFVATSCQGEGASLWWPCKDHMYDEPDSMRISVTAPEKLIAVANGRLRKTDTNKDGNKTFHWAVVNPINNYGVNVNLGDYVHFGEKFQGEKGPLDCDYYVLRDNLTKAKEQFKQVPLMLKAFEYWFGPYPFYEDSYKLVEVPYLGMEHQSSVTYGNGYKNGYLGKDPSGTGWGLKFDFIIIHESGHEWFANNITYKDIADMWIHESFTNYSEALYLDYHFGTKAGNEYVIGLRKNIANDRPIIGKYNVNYEGSGDMYYKGANMLHTIRQLVNNDQKFREILRGLNKDFYHQTVTTGQIEDYLSQKSGLNLKPVFNQYLRDILIPKLEYRTEKNKLSYRWVNCVEGFNMPVKCYVNGQEKWLTPTTEWQELKSLPKKITFKTDENFYINTAAISSK</sequence>
<evidence type="ECO:0000259" key="3">
    <source>
        <dbReference type="Pfam" id="PF01433"/>
    </source>
</evidence>
<comment type="caution">
    <text evidence="5">The sequence shown here is derived from an EMBL/GenBank/DDBJ whole genome shotgun (WGS) entry which is preliminary data.</text>
</comment>
<dbReference type="InterPro" id="IPR045357">
    <property type="entry name" value="Aminopeptidase_N-like_N"/>
</dbReference>
<feature type="domain" description="Peptidase M1 membrane alanine aminopeptidase" evidence="3">
    <location>
        <begin position="276"/>
        <end position="466"/>
    </location>
</feature>
<feature type="binding site" evidence="2">
    <location>
        <position position="335"/>
    </location>
    <ligand>
        <name>Zn(2+)</name>
        <dbReference type="ChEBI" id="CHEBI:29105"/>
        <note>catalytic</note>
    </ligand>
</feature>
<dbReference type="RefSeq" id="WP_150902530.1">
    <property type="nucleotide sequence ID" value="NZ_VTWT01000002.1"/>
</dbReference>
<dbReference type="Pfam" id="PF01433">
    <property type="entry name" value="Peptidase_M1"/>
    <property type="match status" value="1"/>
</dbReference>
<keyword evidence="2" id="KW-0479">Metal-binding</keyword>
<dbReference type="GO" id="GO:0008237">
    <property type="term" value="F:metallopeptidase activity"/>
    <property type="evidence" value="ECO:0007669"/>
    <property type="project" value="InterPro"/>
</dbReference>
<evidence type="ECO:0000313" key="5">
    <source>
        <dbReference type="EMBL" id="KAA9340611.1"/>
    </source>
</evidence>
<keyword evidence="2" id="KW-0862">Zinc</keyword>
<dbReference type="Proteomes" id="UP000326570">
    <property type="component" value="Unassembled WGS sequence"/>
</dbReference>
<dbReference type="PANTHER" id="PTHR45726">
    <property type="entry name" value="LEUKOTRIENE A-4 HYDROLASE"/>
    <property type="match status" value="1"/>
</dbReference>
<feature type="binding site" evidence="2">
    <location>
        <position position="354"/>
    </location>
    <ligand>
        <name>Zn(2+)</name>
        <dbReference type="ChEBI" id="CHEBI:29105"/>
        <note>catalytic</note>
    </ligand>
</feature>
<dbReference type="CDD" id="cd09603">
    <property type="entry name" value="M1_APN_like"/>
    <property type="match status" value="1"/>
</dbReference>
<dbReference type="InterPro" id="IPR014782">
    <property type="entry name" value="Peptidase_M1_dom"/>
</dbReference>
<evidence type="ECO:0000256" key="1">
    <source>
        <dbReference type="PIRSR" id="PIRSR634015-1"/>
    </source>
</evidence>
<comment type="cofactor">
    <cofactor evidence="2">
        <name>Zn(2+)</name>
        <dbReference type="ChEBI" id="CHEBI:29105"/>
    </cofactor>
    <text evidence="2">Binds 1 zinc ion per subunit.</text>
</comment>
<organism evidence="5 6">
    <name type="scientific">Adhaeribacter soli</name>
    <dbReference type="NCBI Taxonomy" id="2607655"/>
    <lineage>
        <taxon>Bacteria</taxon>
        <taxon>Pseudomonadati</taxon>
        <taxon>Bacteroidota</taxon>
        <taxon>Cytophagia</taxon>
        <taxon>Cytophagales</taxon>
        <taxon>Hymenobacteraceae</taxon>
        <taxon>Adhaeribacter</taxon>
    </lineage>
</organism>
<feature type="binding site" evidence="2">
    <location>
        <position position="331"/>
    </location>
    <ligand>
        <name>Zn(2+)</name>
        <dbReference type="ChEBI" id="CHEBI:29105"/>
        <note>catalytic</note>
    </ligand>
</feature>
<evidence type="ECO:0000313" key="6">
    <source>
        <dbReference type="Proteomes" id="UP000326570"/>
    </source>
</evidence>